<organism evidence="1 2">
    <name type="scientific">Parelaphostrongylus tenuis</name>
    <name type="common">Meningeal worm</name>
    <dbReference type="NCBI Taxonomy" id="148309"/>
    <lineage>
        <taxon>Eukaryota</taxon>
        <taxon>Metazoa</taxon>
        <taxon>Ecdysozoa</taxon>
        <taxon>Nematoda</taxon>
        <taxon>Chromadorea</taxon>
        <taxon>Rhabditida</taxon>
        <taxon>Rhabditina</taxon>
        <taxon>Rhabditomorpha</taxon>
        <taxon>Strongyloidea</taxon>
        <taxon>Metastrongylidae</taxon>
        <taxon>Parelaphostrongylus</taxon>
    </lineage>
</organism>
<keyword evidence="2" id="KW-1185">Reference proteome</keyword>
<evidence type="ECO:0000313" key="2">
    <source>
        <dbReference type="Proteomes" id="UP001196413"/>
    </source>
</evidence>
<dbReference type="AlphaFoldDB" id="A0AAD5LYP2"/>
<proteinExistence type="predicted"/>
<reference evidence="1" key="1">
    <citation type="submission" date="2021-06" db="EMBL/GenBank/DDBJ databases">
        <title>Parelaphostrongylus tenuis whole genome reference sequence.</title>
        <authorList>
            <person name="Garwood T.J."/>
            <person name="Larsen P.A."/>
            <person name="Fountain-Jones N.M."/>
            <person name="Garbe J.R."/>
            <person name="Macchietto M.G."/>
            <person name="Kania S.A."/>
            <person name="Gerhold R.W."/>
            <person name="Richards J.E."/>
            <person name="Wolf T.M."/>
        </authorList>
    </citation>
    <scope>NUCLEOTIDE SEQUENCE</scope>
    <source>
        <strain evidence="1">MNPRO001-30</strain>
        <tissue evidence="1">Meninges</tissue>
    </source>
</reference>
<protein>
    <submittedName>
        <fullName evidence="1">Uncharacterized protein</fullName>
    </submittedName>
</protein>
<dbReference type="EMBL" id="JAHQIW010000317">
    <property type="protein sequence ID" value="KAJ1347468.1"/>
    <property type="molecule type" value="Genomic_DNA"/>
</dbReference>
<dbReference type="Proteomes" id="UP001196413">
    <property type="component" value="Unassembled WGS sequence"/>
</dbReference>
<evidence type="ECO:0000313" key="1">
    <source>
        <dbReference type="EMBL" id="KAJ1347468.1"/>
    </source>
</evidence>
<sequence>MSKSGGVALQTEDHITLHGSPLSSFECVEQPSLHEIRMANAIKVGPGDYRLSIPKISPSISRAVNRMLRSPQNDTSAIGPDEADYSLASDIAYVKVAATSVKPCAPKRVYYPDVPVSDESLLGKRIRIIKGGSRRYQDSEDILMNKTAQESGSSEVVASVNSNEQPEMLMEPAIDVSGYEEVAEPGEYDDEYGNVVAPPFLVSESHEVVSGALYRELKGENNYLKEQLQASV</sequence>
<gene>
    <name evidence="1" type="ORF">KIN20_002529</name>
</gene>
<accession>A0AAD5LYP2</accession>
<name>A0AAD5LYP2_PARTN</name>
<comment type="caution">
    <text evidence="1">The sequence shown here is derived from an EMBL/GenBank/DDBJ whole genome shotgun (WGS) entry which is preliminary data.</text>
</comment>